<keyword evidence="4 12" id="KW-0808">Transferase</keyword>
<dbReference type="Proteomes" id="UP000076038">
    <property type="component" value="Chromosome"/>
</dbReference>
<name>A0A143QKX6_RHOFA</name>
<evidence type="ECO:0000256" key="9">
    <source>
        <dbReference type="ARBA" id="ARBA00040345"/>
    </source>
</evidence>
<keyword evidence="13" id="KW-1185">Reference proteome</keyword>
<keyword evidence="5" id="KW-0472">Membrane</keyword>
<dbReference type="KEGG" id="rhs:A3Q41_02146"/>
<comment type="function">
    <text evidence="6">Catalyzes the glycosylation of 4,4'-diaponeurosporenoate, i.e. the esterification of glucose at the C1'' position with the carboxyl group of 4,4'-diaponeurosporenic acid, to form glycosyl-4,4'-diaponeurosporenoate. This is a step in the biosynthesis of staphyloxanthin, an orange pigment present in most staphylococci strains.</text>
</comment>
<proteinExistence type="inferred from homology"/>
<dbReference type="GO" id="GO:0005886">
    <property type="term" value="C:plasma membrane"/>
    <property type="evidence" value="ECO:0007669"/>
    <property type="project" value="UniProtKB-SubCell"/>
</dbReference>
<dbReference type="PANTHER" id="PTHR43646">
    <property type="entry name" value="GLYCOSYLTRANSFERASE"/>
    <property type="match status" value="1"/>
</dbReference>
<reference evidence="13" key="2">
    <citation type="submission" date="2016-04" db="EMBL/GenBank/DDBJ databases">
        <title>Complete Genome and Plasmid Sequences for Rhodococcus fascians D188 and Draft Sequences for Rhodococcus spp. Isolates PBTS 1 and PBTS 2.</title>
        <authorList>
            <person name="Stamer R."/>
            <person name="Vereecke D."/>
            <person name="Zhang Y."/>
            <person name="Schilkey F."/>
            <person name="Devitt N."/>
            <person name="Randall J."/>
        </authorList>
    </citation>
    <scope>NUCLEOTIDE SEQUENCE [LARGE SCALE GENOMIC DNA]</scope>
    <source>
        <strain evidence="13">PBTS2</strain>
    </source>
</reference>
<evidence type="ECO:0000256" key="1">
    <source>
        <dbReference type="ARBA" id="ARBA00004236"/>
    </source>
</evidence>
<dbReference type="Pfam" id="PF00535">
    <property type="entry name" value="Glycos_transf_2"/>
    <property type="match status" value="1"/>
</dbReference>
<dbReference type="Gene3D" id="3.90.550.10">
    <property type="entry name" value="Spore Coat Polysaccharide Biosynthesis Protein SpsA, Chain A"/>
    <property type="match status" value="1"/>
</dbReference>
<organism evidence="12 13">
    <name type="scientific">Rhodococcoides fascians</name>
    <name type="common">Rhodococcus fascians</name>
    <dbReference type="NCBI Taxonomy" id="1828"/>
    <lineage>
        <taxon>Bacteria</taxon>
        <taxon>Bacillati</taxon>
        <taxon>Actinomycetota</taxon>
        <taxon>Actinomycetes</taxon>
        <taxon>Mycobacteriales</taxon>
        <taxon>Nocardiaceae</taxon>
        <taxon>Rhodococcoides</taxon>
    </lineage>
</organism>
<dbReference type="CDD" id="cd00761">
    <property type="entry name" value="Glyco_tranf_GTA_type"/>
    <property type="match status" value="1"/>
</dbReference>
<dbReference type="PATRIC" id="fig|1653479.3.peg.2171"/>
<dbReference type="AlphaFoldDB" id="A0A143QKX6"/>
<protein>
    <recommendedName>
        <fullName evidence="9">4,4'-diaponeurosporenoate glycosyltransferase</fullName>
    </recommendedName>
</protein>
<comment type="pathway">
    <text evidence="7">Carotenoid biosynthesis; staphyloxanthin biosynthesis; staphyloxanthin from farnesyl diphosphate: step 4/5.</text>
</comment>
<comment type="similarity">
    <text evidence="8">Belongs to the glycosyltransferase 2 family. CrtQ subfamily.</text>
</comment>
<reference evidence="12 13" key="1">
    <citation type="journal article" date="2016" name="Genome Announc.">
        <title>Complete Genome and Plasmid Sequences for Rhodococcus fascians D188 and Draft Sequences for Rhodococcus Isolates PBTS 1 and PBTS 2.</title>
        <authorList>
            <person name="Stamler R.A."/>
            <person name="Vereecke D."/>
            <person name="Zhang Y."/>
            <person name="Schilkey F."/>
            <person name="Devitt N."/>
            <person name="Randall J.J."/>
        </authorList>
    </citation>
    <scope>NUCLEOTIDE SEQUENCE [LARGE SCALE GENOMIC DNA]</scope>
    <source>
        <strain evidence="12 13">PBTS2</strain>
    </source>
</reference>
<dbReference type="GO" id="GO:0016757">
    <property type="term" value="F:glycosyltransferase activity"/>
    <property type="evidence" value="ECO:0007669"/>
    <property type="project" value="UniProtKB-KW"/>
</dbReference>
<evidence type="ECO:0000256" key="7">
    <source>
        <dbReference type="ARBA" id="ARBA00037904"/>
    </source>
</evidence>
<feature type="domain" description="Glycosyltransferase 2-like" evidence="11">
    <location>
        <begin position="45"/>
        <end position="209"/>
    </location>
</feature>
<keyword evidence="3 12" id="KW-0328">Glycosyltransferase</keyword>
<evidence type="ECO:0000313" key="12">
    <source>
        <dbReference type="EMBL" id="AMY23448.1"/>
    </source>
</evidence>
<evidence type="ECO:0000256" key="10">
    <source>
        <dbReference type="SAM" id="MobiDB-lite"/>
    </source>
</evidence>
<gene>
    <name evidence="12" type="primary">epsJ</name>
    <name evidence="12" type="ORF">A3Q41_02146</name>
</gene>
<keyword evidence="2" id="KW-1003">Cell membrane</keyword>
<dbReference type="InterPro" id="IPR001173">
    <property type="entry name" value="Glyco_trans_2-like"/>
</dbReference>
<feature type="region of interest" description="Disordered" evidence="10">
    <location>
        <begin position="1"/>
        <end position="26"/>
    </location>
</feature>
<evidence type="ECO:0000259" key="11">
    <source>
        <dbReference type="Pfam" id="PF00535"/>
    </source>
</evidence>
<evidence type="ECO:0000256" key="4">
    <source>
        <dbReference type="ARBA" id="ARBA00022679"/>
    </source>
</evidence>
<dbReference type="InterPro" id="IPR029044">
    <property type="entry name" value="Nucleotide-diphossugar_trans"/>
</dbReference>
<evidence type="ECO:0000256" key="2">
    <source>
        <dbReference type="ARBA" id="ARBA00022475"/>
    </source>
</evidence>
<evidence type="ECO:0000256" key="5">
    <source>
        <dbReference type="ARBA" id="ARBA00023136"/>
    </source>
</evidence>
<evidence type="ECO:0000256" key="6">
    <source>
        <dbReference type="ARBA" id="ARBA00037281"/>
    </source>
</evidence>
<accession>A0A143QKX6</accession>
<dbReference type="SUPFAM" id="SSF53448">
    <property type="entry name" value="Nucleotide-diphospho-sugar transferases"/>
    <property type="match status" value="1"/>
</dbReference>
<dbReference type="EMBL" id="CP015220">
    <property type="protein sequence ID" value="AMY23448.1"/>
    <property type="molecule type" value="Genomic_DNA"/>
</dbReference>
<evidence type="ECO:0000256" key="8">
    <source>
        <dbReference type="ARBA" id="ARBA00038120"/>
    </source>
</evidence>
<comment type="subcellular location">
    <subcellularLocation>
        <location evidence="1">Cell membrane</location>
    </subcellularLocation>
</comment>
<dbReference type="PANTHER" id="PTHR43646:SF2">
    <property type="entry name" value="GLYCOSYLTRANSFERASE 2-LIKE DOMAIN-CONTAINING PROTEIN"/>
    <property type="match status" value="1"/>
</dbReference>
<evidence type="ECO:0000313" key="13">
    <source>
        <dbReference type="Proteomes" id="UP000076038"/>
    </source>
</evidence>
<sequence length="330" mass="36798">MGGFTMGLDRPSEATGVMVSESSTMEEGTEPTMDLLAESTAPTLSVVVPAFDEEDTIAACLERLTAQADCIAEIVVVDNNSTDRTVEIVRDLARRHPTIRLIHEVEQGLVHARNAGMDAATGDLIARIDSDTMVGDDWSRTIVDFFTADLDQKWSALCGRGEAYDVPMSGRFDKWKIKLHPLGDRGPSDEVKEIPVLYGSNMVVRREVWNRIRTRVSMRRDIFEDVDMGLCILDDGGRNAFLASLTVGVSPRRMQSSLPEFVQYMSFLPRTFALHRRFSYTAGTALIYVPALTVLHTGRLLMLRLYDSETGQLDPRRLLQRTSTPTRALP</sequence>
<evidence type="ECO:0000256" key="3">
    <source>
        <dbReference type="ARBA" id="ARBA00022676"/>
    </source>
</evidence>